<gene>
    <name evidence="11" type="primary">nadD</name>
    <name evidence="13" type="ORF">SAMN05444391_0563</name>
</gene>
<evidence type="ECO:0000256" key="4">
    <source>
        <dbReference type="ARBA" id="ARBA00022642"/>
    </source>
</evidence>
<dbReference type="SUPFAM" id="SSF52374">
    <property type="entry name" value="Nucleotidylyl transferase"/>
    <property type="match status" value="1"/>
</dbReference>
<dbReference type="GO" id="GO:0005524">
    <property type="term" value="F:ATP binding"/>
    <property type="evidence" value="ECO:0007669"/>
    <property type="project" value="UniProtKB-KW"/>
</dbReference>
<dbReference type="NCBIfam" id="TIGR00482">
    <property type="entry name" value="nicotinate (nicotinamide) nucleotide adenylyltransferase"/>
    <property type="match status" value="1"/>
</dbReference>
<evidence type="ECO:0000256" key="7">
    <source>
        <dbReference type="ARBA" id="ARBA00022741"/>
    </source>
</evidence>
<dbReference type="EMBL" id="LT670846">
    <property type="protein sequence ID" value="SHK29196.1"/>
    <property type="molecule type" value="Genomic_DNA"/>
</dbReference>
<evidence type="ECO:0000256" key="9">
    <source>
        <dbReference type="ARBA" id="ARBA00023027"/>
    </source>
</evidence>
<reference evidence="13 14" key="1">
    <citation type="submission" date="2016-11" db="EMBL/GenBank/DDBJ databases">
        <authorList>
            <person name="Jaros S."/>
            <person name="Januszkiewicz K."/>
            <person name="Wedrychowicz H."/>
        </authorList>
    </citation>
    <scope>NUCLEOTIDE SEQUENCE [LARGE SCALE GENOMIC DNA]</scope>
    <source>
        <strain evidence="13 14">DSM 19557</strain>
    </source>
</reference>
<keyword evidence="6 11" id="KW-0548">Nucleotidyltransferase</keyword>
<evidence type="ECO:0000313" key="14">
    <source>
        <dbReference type="Proteomes" id="UP000189810"/>
    </source>
</evidence>
<evidence type="ECO:0000256" key="5">
    <source>
        <dbReference type="ARBA" id="ARBA00022679"/>
    </source>
</evidence>
<dbReference type="PANTHER" id="PTHR39321:SF3">
    <property type="entry name" value="PHOSPHOPANTETHEINE ADENYLYLTRANSFERASE"/>
    <property type="match status" value="1"/>
</dbReference>
<keyword evidence="7 11" id="KW-0547">Nucleotide-binding</keyword>
<accession>A0A1M6R9U2</accession>
<evidence type="ECO:0000256" key="1">
    <source>
        <dbReference type="ARBA" id="ARBA00002324"/>
    </source>
</evidence>
<dbReference type="UniPathway" id="UPA00253">
    <property type="reaction ID" value="UER00332"/>
</dbReference>
<keyword evidence="8 11" id="KW-0067">ATP-binding</keyword>
<evidence type="ECO:0000256" key="6">
    <source>
        <dbReference type="ARBA" id="ARBA00022695"/>
    </source>
</evidence>
<proteinExistence type="inferred from homology"/>
<dbReference type="HAMAP" id="MF_00244">
    <property type="entry name" value="NaMN_adenylyltr"/>
    <property type="match status" value="1"/>
</dbReference>
<evidence type="ECO:0000256" key="11">
    <source>
        <dbReference type="HAMAP-Rule" id="MF_00244"/>
    </source>
</evidence>
<dbReference type="RefSeq" id="WP_079653725.1">
    <property type="nucleotide sequence ID" value="NZ_LT670846.1"/>
</dbReference>
<dbReference type="Proteomes" id="UP000189810">
    <property type="component" value="Chromosome I"/>
</dbReference>
<dbReference type="OrthoDB" id="5295945at2"/>
<dbReference type="STRING" id="381751.SAMN05444391_0563"/>
<evidence type="ECO:0000259" key="12">
    <source>
        <dbReference type="Pfam" id="PF01467"/>
    </source>
</evidence>
<dbReference type="AlphaFoldDB" id="A0A1M6R9U2"/>
<evidence type="ECO:0000256" key="8">
    <source>
        <dbReference type="ARBA" id="ARBA00022840"/>
    </source>
</evidence>
<protein>
    <recommendedName>
        <fullName evidence="11">Probable nicotinate-nucleotide adenylyltransferase</fullName>
        <ecNumber evidence="11">2.7.7.18</ecNumber>
    </recommendedName>
    <alternativeName>
        <fullName evidence="11">Deamido-NAD(+) diphosphorylase</fullName>
    </alternativeName>
    <alternativeName>
        <fullName evidence="11">Deamido-NAD(+) pyrophosphorylase</fullName>
    </alternativeName>
    <alternativeName>
        <fullName evidence="11">Nicotinate mononucleotide adenylyltransferase</fullName>
        <shortName evidence="11">NaMN adenylyltransferase</shortName>
    </alternativeName>
</protein>
<evidence type="ECO:0000256" key="2">
    <source>
        <dbReference type="ARBA" id="ARBA00005019"/>
    </source>
</evidence>
<dbReference type="Gene3D" id="3.40.50.620">
    <property type="entry name" value="HUPs"/>
    <property type="match status" value="1"/>
</dbReference>
<dbReference type="NCBIfam" id="TIGR00125">
    <property type="entry name" value="cyt_tran_rel"/>
    <property type="match status" value="1"/>
</dbReference>
<evidence type="ECO:0000256" key="3">
    <source>
        <dbReference type="ARBA" id="ARBA00009014"/>
    </source>
</evidence>
<dbReference type="GO" id="GO:0009435">
    <property type="term" value="P:NAD+ biosynthetic process"/>
    <property type="evidence" value="ECO:0007669"/>
    <property type="project" value="UniProtKB-UniRule"/>
</dbReference>
<evidence type="ECO:0000256" key="10">
    <source>
        <dbReference type="ARBA" id="ARBA00048721"/>
    </source>
</evidence>
<keyword evidence="5 11" id="KW-0808">Transferase</keyword>
<dbReference type="GO" id="GO:0004515">
    <property type="term" value="F:nicotinate-nucleotide adenylyltransferase activity"/>
    <property type="evidence" value="ECO:0007669"/>
    <property type="project" value="UniProtKB-UniRule"/>
</dbReference>
<comment type="pathway">
    <text evidence="2 11">Cofactor biosynthesis; NAD(+) biosynthesis; deamido-NAD(+) from nicotinate D-ribonucleotide: step 1/1.</text>
</comment>
<organism evidence="13 14">
    <name type="scientific">Thermocrinis minervae</name>
    <dbReference type="NCBI Taxonomy" id="381751"/>
    <lineage>
        <taxon>Bacteria</taxon>
        <taxon>Pseudomonadati</taxon>
        <taxon>Aquificota</taxon>
        <taxon>Aquificia</taxon>
        <taxon>Aquificales</taxon>
        <taxon>Aquificaceae</taxon>
        <taxon>Thermocrinis</taxon>
    </lineage>
</organism>
<feature type="domain" description="Cytidyltransferase-like" evidence="12">
    <location>
        <begin position="4"/>
        <end position="171"/>
    </location>
</feature>
<dbReference type="InterPro" id="IPR004821">
    <property type="entry name" value="Cyt_trans-like"/>
</dbReference>
<name>A0A1M6R9U2_9AQUI</name>
<dbReference type="InterPro" id="IPR005248">
    <property type="entry name" value="NadD/NMNAT"/>
</dbReference>
<sequence>MILFFGGSFDPIHVGHLIVARDLFEHLLPEKIVFIPTFQAPLKEKHRASPEDRFNMVKLAIRHFPFFEVSSIEIDRGGISYTVDTARELLKLTGEKPFFIVGADSILQLHLWKDYRQLIDMARFVVVDRDGKGKEVKNYLMENFPMLKEDQDYIMLSIRRIDVSSTEIRNRIKRGLSIKWFVPEEVEDYIIKRGLYR</sequence>
<keyword evidence="4 11" id="KW-0662">Pyridine nucleotide biosynthesis</keyword>
<dbReference type="CDD" id="cd02165">
    <property type="entry name" value="NMNAT"/>
    <property type="match status" value="1"/>
</dbReference>
<comment type="catalytic activity">
    <reaction evidence="10 11">
        <text>nicotinate beta-D-ribonucleotide + ATP + H(+) = deamido-NAD(+) + diphosphate</text>
        <dbReference type="Rhea" id="RHEA:22860"/>
        <dbReference type="ChEBI" id="CHEBI:15378"/>
        <dbReference type="ChEBI" id="CHEBI:30616"/>
        <dbReference type="ChEBI" id="CHEBI:33019"/>
        <dbReference type="ChEBI" id="CHEBI:57502"/>
        <dbReference type="ChEBI" id="CHEBI:58437"/>
        <dbReference type="EC" id="2.7.7.18"/>
    </reaction>
</comment>
<comment type="function">
    <text evidence="1 11">Catalyzes the reversible adenylation of nicotinate mononucleotide (NaMN) to nicotinic acid adenine dinucleotide (NaAD).</text>
</comment>
<dbReference type="PANTHER" id="PTHR39321">
    <property type="entry name" value="NICOTINATE-NUCLEOTIDE ADENYLYLTRANSFERASE-RELATED"/>
    <property type="match status" value="1"/>
</dbReference>
<keyword evidence="14" id="KW-1185">Reference proteome</keyword>
<dbReference type="EC" id="2.7.7.18" evidence="11"/>
<dbReference type="Pfam" id="PF01467">
    <property type="entry name" value="CTP_transf_like"/>
    <property type="match status" value="1"/>
</dbReference>
<dbReference type="InterPro" id="IPR014729">
    <property type="entry name" value="Rossmann-like_a/b/a_fold"/>
</dbReference>
<keyword evidence="9 11" id="KW-0520">NAD</keyword>
<comment type="similarity">
    <text evidence="3 11">Belongs to the NadD family.</text>
</comment>
<evidence type="ECO:0000313" key="13">
    <source>
        <dbReference type="EMBL" id="SHK29196.1"/>
    </source>
</evidence>
<dbReference type="NCBIfam" id="NF000840">
    <property type="entry name" value="PRK00071.1-3"/>
    <property type="match status" value="1"/>
</dbReference>